<protein>
    <submittedName>
        <fullName evidence="2">Uncharacterized protein</fullName>
    </submittedName>
</protein>
<evidence type="ECO:0000313" key="3">
    <source>
        <dbReference type="Proteomes" id="UP000425472"/>
    </source>
</evidence>
<organism evidence="2 3">
    <name type="scientific">Gordonia phage Avazak</name>
    <dbReference type="NCBI Taxonomy" id="2656529"/>
    <lineage>
        <taxon>Viruses</taxon>
        <taxon>Duplodnaviria</taxon>
        <taxon>Heunggongvirae</taxon>
        <taxon>Uroviricota</taxon>
        <taxon>Caudoviricetes</taxon>
        <taxon>Deejayvirinae</taxon>
        <taxon>Tanisvirus</taxon>
        <taxon>Tanisvirus avazak</taxon>
    </lineage>
</organism>
<gene>
    <name evidence="2" type="primary">39</name>
    <name evidence="2" type="ORF">SEA_AVAZAK_39</name>
</gene>
<evidence type="ECO:0000313" key="2">
    <source>
        <dbReference type="EMBL" id="QGJ88021.1"/>
    </source>
</evidence>
<accession>A0A649V6L5</accession>
<dbReference type="RefSeq" id="YP_009853605.1">
    <property type="nucleotide sequence ID" value="NC_048822.1"/>
</dbReference>
<sequence length="58" mass="6639">MNTEKIVKVKKHIIKHRAKYAAVTTLAACVAAHIYVASAWNEFLDENEMLDEFYADPE</sequence>
<dbReference type="GeneID" id="55624290"/>
<dbReference type="Proteomes" id="UP000425472">
    <property type="component" value="Segment"/>
</dbReference>
<name>A0A649V6L5_9CAUD</name>
<keyword evidence="1" id="KW-0812">Transmembrane</keyword>
<reference evidence="2 3" key="1">
    <citation type="submission" date="2019-10" db="EMBL/GenBank/DDBJ databases">
        <authorList>
            <person name="Millar G.J."/>
            <person name="Stotolongo A."/>
            <person name="Acosta C.G."/>
            <person name="Alexandre C.L."/>
            <person name="Birchfield S.K."/>
            <person name="Bradshaw K.L."/>
            <person name="Collins J.L."/>
            <person name="Emile S.L."/>
            <person name="Gale T.J."/>
            <person name="Higgs R.I."/>
            <person name="Jakubik A.E."/>
            <person name="Jasna A.S."/>
            <person name="Lightbourn T.A."/>
            <person name="Ortegon K.B."/>
            <person name="Sargent D.P."/>
            <person name="Thermozier K.N."/>
            <person name="Thomas F."/>
            <person name="Tucker J.D."/>
            <person name="White J.S."/>
            <person name="Sconiers W.B."/>
            <person name="Coleman S.T."/>
            <person name="Riley H.L."/>
            <person name="Garlena R.A."/>
            <person name="Russell D.A."/>
            <person name="Pope W.H."/>
            <person name="Jacobs-Sera D."/>
            <person name="Hatfull G.F."/>
        </authorList>
    </citation>
    <scope>NUCLEOTIDE SEQUENCE [LARGE SCALE GENOMIC DNA]</scope>
</reference>
<keyword evidence="1" id="KW-0472">Membrane</keyword>
<feature type="transmembrane region" description="Helical" evidence="1">
    <location>
        <begin position="20"/>
        <end position="40"/>
    </location>
</feature>
<dbReference type="EMBL" id="MN585971">
    <property type="protein sequence ID" value="QGJ88021.1"/>
    <property type="molecule type" value="Genomic_DNA"/>
</dbReference>
<proteinExistence type="predicted"/>
<evidence type="ECO:0000256" key="1">
    <source>
        <dbReference type="SAM" id="Phobius"/>
    </source>
</evidence>
<dbReference type="KEGG" id="vg:55624290"/>
<keyword evidence="1" id="KW-1133">Transmembrane helix</keyword>
<keyword evidence="3" id="KW-1185">Reference proteome</keyword>